<accession>A0A660SBF7</accession>
<evidence type="ECO:0000256" key="1">
    <source>
        <dbReference type="ARBA" id="ARBA00001966"/>
    </source>
</evidence>
<dbReference type="Pfam" id="PF04055">
    <property type="entry name" value="Radical_SAM"/>
    <property type="match status" value="1"/>
</dbReference>
<dbReference type="GO" id="GO:0046872">
    <property type="term" value="F:metal ion binding"/>
    <property type="evidence" value="ECO:0007669"/>
    <property type="project" value="UniProtKB-KW"/>
</dbReference>
<evidence type="ECO:0000259" key="12">
    <source>
        <dbReference type="PROSITE" id="PS50926"/>
    </source>
</evidence>
<dbReference type="PANTHER" id="PTHR11918:SF45">
    <property type="entry name" value="THREONYLCARBAMOYLADENOSINE TRNA METHYLTHIOTRANSFERASE"/>
    <property type="match status" value="1"/>
</dbReference>
<feature type="domain" description="Radical SAM core" evidence="14">
    <location>
        <begin position="102"/>
        <end position="322"/>
    </location>
</feature>
<dbReference type="Gene3D" id="3.80.30.20">
    <property type="entry name" value="tm_1862 like domain"/>
    <property type="match status" value="1"/>
</dbReference>
<evidence type="ECO:0000256" key="3">
    <source>
        <dbReference type="ARBA" id="ARBA00013273"/>
    </source>
</evidence>
<evidence type="ECO:0000259" key="14">
    <source>
        <dbReference type="PROSITE" id="PS51918"/>
    </source>
</evidence>
<dbReference type="Pfam" id="PF00919">
    <property type="entry name" value="UPF0004"/>
    <property type="match status" value="1"/>
</dbReference>
<evidence type="ECO:0000256" key="11">
    <source>
        <dbReference type="ARBA" id="ARBA00051661"/>
    </source>
</evidence>
<dbReference type="PROSITE" id="PS51918">
    <property type="entry name" value="RADICAL_SAM"/>
    <property type="match status" value="1"/>
</dbReference>
<dbReference type="EMBL" id="QNBC01000005">
    <property type="protein sequence ID" value="RKX67993.1"/>
    <property type="molecule type" value="Genomic_DNA"/>
</dbReference>
<dbReference type="InterPro" id="IPR020612">
    <property type="entry name" value="Methylthiotransferase_CS"/>
</dbReference>
<feature type="domain" description="TRAM" evidence="12">
    <location>
        <begin position="317"/>
        <end position="382"/>
    </location>
</feature>
<dbReference type="EC" id="2.8.4.5" evidence="3"/>
<dbReference type="PANTHER" id="PTHR11918">
    <property type="entry name" value="RADICAL SAM PROTEINS"/>
    <property type="match status" value="1"/>
</dbReference>
<evidence type="ECO:0000256" key="5">
    <source>
        <dbReference type="ARBA" id="ARBA00022679"/>
    </source>
</evidence>
<dbReference type="AlphaFoldDB" id="A0A660SBF7"/>
<comment type="caution">
    <text evidence="15">The sequence shown here is derived from an EMBL/GenBank/DDBJ whole genome shotgun (WGS) entry which is preliminary data.</text>
</comment>
<dbReference type="InterPro" id="IPR002792">
    <property type="entry name" value="TRAM_dom"/>
</dbReference>
<comment type="catalytic activity">
    <reaction evidence="11">
        <text>N(6)-L-threonylcarbamoyladenosine(37) in tRNA + (sulfur carrier)-SH + AH2 + 2 S-adenosyl-L-methionine = 2-methylsulfanyl-N(6)-L-threonylcarbamoyladenosine(37) in tRNA + (sulfur carrier)-H + 5'-deoxyadenosine + L-methionine + A + S-adenosyl-L-homocysteine + 2 H(+)</text>
        <dbReference type="Rhea" id="RHEA:37075"/>
        <dbReference type="Rhea" id="RHEA-COMP:10163"/>
        <dbReference type="Rhea" id="RHEA-COMP:11092"/>
        <dbReference type="Rhea" id="RHEA-COMP:14737"/>
        <dbReference type="Rhea" id="RHEA-COMP:14739"/>
        <dbReference type="ChEBI" id="CHEBI:13193"/>
        <dbReference type="ChEBI" id="CHEBI:15378"/>
        <dbReference type="ChEBI" id="CHEBI:17319"/>
        <dbReference type="ChEBI" id="CHEBI:17499"/>
        <dbReference type="ChEBI" id="CHEBI:29917"/>
        <dbReference type="ChEBI" id="CHEBI:57844"/>
        <dbReference type="ChEBI" id="CHEBI:57856"/>
        <dbReference type="ChEBI" id="CHEBI:59789"/>
        <dbReference type="ChEBI" id="CHEBI:64428"/>
        <dbReference type="ChEBI" id="CHEBI:74418"/>
        <dbReference type="ChEBI" id="CHEBI:74420"/>
        <dbReference type="EC" id="2.8.4.5"/>
    </reaction>
</comment>
<dbReference type="InterPro" id="IPR023404">
    <property type="entry name" value="rSAM_horseshoe"/>
</dbReference>
<evidence type="ECO:0000256" key="10">
    <source>
        <dbReference type="ARBA" id="ARBA00031213"/>
    </source>
</evidence>
<evidence type="ECO:0000256" key="2">
    <source>
        <dbReference type="ARBA" id="ARBA00002399"/>
    </source>
</evidence>
<dbReference type="PROSITE" id="PS51449">
    <property type="entry name" value="MTTASE_N"/>
    <property type="match status" value="1"/>
</dbReference>
<keyword evidence="8" id="KW-0408">Iron</keyword>
<dbReference type="SMART" id="SM00729">
    <property type="entry name" value="Elp3"/>
    <property type="match status" value="1"/>
</dbReference>
<evidence type="ECO:0000256" key="8">
    <source>
        <dbReference type="ARBA" id="ARBA00023004"/>
    </source>
</evidence>
<dbReference type="SFLD" id="SFLDG01082">
    <property type="entry name" value="B12-binding_domain_containing"/>
    <property type="match status" value="1"/>
</dbReference>
<dbReference type="Gene3D" id="3.40.50.12160">
    <property type="entry name" value="Methylthiotransferase, N-terminal domain"/>
    <property type="match status" value="1"/>
</dbReference>
<evidence type="ECO:0000256" key="7">
    <source>
        <dbReference type="ARBA" id="ARBA00022723"/>
    </source>
</evidence>
<keyword evidence="5" id="KW-0808">Transferase</keyword>
<organism evidence="15 16">
    <name type="scientific">candidate division TA06 bacterium</name>
    <dbReference type="NCBI Taxonomy" id="2250710"/>
    <lineage>
        <taxon>Bacteria</taxon>
        <taxon>Bacteria division TA06</taxon>
    </lineage>
</organism>
<keyword evidence="6" id="KW-0949">S-adenosyl-L-methionine</keyword>
<protein>
    <recommendedName>
        <fullName evidence="3">tRNA (N(6)-L-threonylcarbamoyladenosine(37)-C(2))-methylthiotransferase</fullName>
        <ecNumber evidence="3">2.8.4.5</ecNumber>
    </recommendedName>
    <alternativeName>
        <fullName evidence="10">tRNA-t(6)A37 methylthiotransferase</fullName>
    </alternativeName>
</protein>
<feature type="domain" description="MTTase N-terminal" evidence="13">
    <location>
        <begin position="1"/>
        <end position="103"/>
    </location>
</feature>
<keyword evidence="9" id="KW-0411">Iron-sulfur</keyword>
<dbReference type="CDD" id="cd01335">
    <property type="entry name" value="Radical_SAM"/>
    <property type="match status" value="1"/>
</dbReference>
<dbReference type="PROSITE" id="PS50926">
    <property type="entry name" value="TRAM"/>
    <property type="match status" value="1"/>
</dbReference>
<proteinExistence type="predicted"/>
<name>A0A660SBF7_UNCT6</name>
<dbReference type="InterPro" id="IPR013848">
    <property type="entry name" value="Methylthiotransferase_N"/>
</dbReference>
<keyword evidence="4" id="KW-0004">4Fe-4S</keyword>
<dbReference type="GO" id="GO:0035598">
    <property type="term" value="F:tRNA (N(6)-L-threonylcarbamoyladenosine(37)-C(2))-methylthiotransferase activity"/>
    <property type="evidence" value="ECO:0007669"/>
    <property type="project" value="UniProtKB-EC"/>
</dbReference>
<dbReference type="InterPro" id="IPR007197">
    <property type="entry name" value="rSAM"/>
</dbReference>
<evidence type="ECO:0000259" key="13">
    <source>
        <dbReference type="PROSITE" id="PS51449"/>
    </source>
</evidence>
<comment type="cofactor">
    <cofactor evidence="1">
        <name>[4Fe-4S] cluster</name>
        <dbReference type="ChEBI" id="CHEBI:49883"/>
    </cofactor>
</comment>
<dbReference type="Proteomes" id="UP000282321">
    <property type="component" value="Unassembled WGS sequence"/>
</dbReference>
<dbReference type="InterPro" id="IPR058240">
    <property type="entry name" value="rSAM_sf"/>
</dbReference>
<dbReference type="InterPro" id="IPR038135">
    <property type="entry name" value="Methylthiotransferase_N_sf"/>
</dbReference>
<keyword evidence="7" id="KW-0479">Metal-binding</keyword>
<dbReference type="SFLD" id="SFLDS00029">
    <property type="entry name" value="Radical_SAM"/>
    <property type="match status" value="1"/>
</dbReference>
<evidence type="ECO:0000256" key="9">
    <source>
        <dbReference type="ARBA" id="ARBA00023014"/>
    </source>
</evidence>
<evidence type="ECO:0000256" key="4">
    <source>
        <dbReference type="ARBA" id="ARBA00022485"/>
    </source>
</evidence>
<dbReference type="GO" id="GO:0051539">
    <property type="term" value="F:4 iron, 4 sulfur cluster binding"/>
    <property type="evidence" value="ECO:0007669"/>
    <property type="project" value="UniProtKB-KW"/>
</dbReference>
<evidence type="ECO:0000313" key="15">
    <source>
        <dbReference type="EMBL" id="RKX67993.1"/>
    </source>
</evidence>
<evidence type="ECO:0000256" key="6">
    <source>
        <dbReference type="ARBA" id="ARBA00022691"/>
    </source>
</evidence>
<evidence type="ECO:0000313" key="16">
    <source>
        <dbReference type="Proteomes" id="UP000282321"/>
    </source>
</evidence>
<dbReference type="SUPFAM" id="SSF102114">
    <property type="entry name" value="Radical SAM enzymes"/>
    <property type="match status" value="1"/>
</dbReference>
<dbReference type="PROSITE" id="PS01278">
    <property type="entry name" value="MTTASE_RADICAL"/>
    <property type="match status" value="1"/>
</dbReference>
<gene>
    <name evidence="15" type="ORF">DRP44_00865</name>
</gene>
<sequence length="382" mass="43525">MNIEIKTIGCRQNQYESAVLRNIFISENPFNLHGDVIIINGCSVTSKATRDTRKIIRKAKSEGKNIVVTGCLADKTIIEDKDILFINNATKHKLIYGQSNYYQPALSRPLISVETGCDEFCSYCIVPYLRGKPIIRDKNDIEKEIEFLISKGFFEFVLTGTNIAIAIKTILRILDWAEKKHNDLVFRLSSLDPAVIKDNIEIFTRGNVAHTAHLSLQSLSDDTLKEMKRRHTVKDIYQIIEELLRIDPLFAIGGDLILGFPTEGKREFEETKKNIINLPVSYLHIFEYSPREGTLAGLYKNKFSNRTIKEHTRELHKIIDGKKREFKKKNIGNTLRSTLLGNNIALTTNYLNVKIPSTHTSGNIVNIKIEGIKEEELYGKIT</sequence>
<comment type="function">
    <text evidence="2">Catalyzes the methylthiolation of N6-threonylcarbamoyladenosine (t(6)A), leading to the formation of 2-methylthio-N6-threonylcarbamoyladenosine (ms(2)t(6)A) at position 37 in tRNAs that read codons beginning with adenine.</text>
</comment>
<reference evidence="15 16" key="1">
    <citation type="submission" date="2018-06" db="EMBL/GenBank/DDBJ databases">
        <title>Extensive metabolic versatility and redundancy in microbially diverse, dynamic hydrothermal sediments.</title>
        <authorList>
            <person name="Dombrowski N."/>
            <person name="Teske A."/>
            <person name="Baker B.J."/>
        </authorList>
    </citation>
    <scope>NUCLEOTIDE SEQUENCE [LARGE SCALE GENOMIC DNA]</scope>
    <source>
        <strain evidence="15">B35_G9</strain>
    </source>
</reference>
<dbReference type="InterPro" id="IPR006638">
    <property type="entry name" value="Elp3/MiaA/NifB-like_rSAM"/>
</dbReference>